<dbReference type="EMBL" id="JBANRG010000026">
    <property type="protein sequence ID" value="KAK7453482.1"/>
    <property type="molecule type" value="Genomic_DNA"/>
</dbReference>
<proteinExistence type="predicted"/>
<feature type="region of interest" description="Disordered" evidence="1">
    <location>
        <begin position="28"/>
        <end position="50"/>
    </location>
</feature>
<keyword evidence="3" id="KW-1185">Reference proteome</keyword>
<gene>
    <name evidence="2" type="ORF">VKT23_011759</name>
</gene>
<sequence length="186" mass="20819">MSFINPIHNTPFAATNYNSLGNAFAPPFLSRTRRRVPQPPASRGKPNGHPTITFDLLGQSRQGIPMRDIQPGFRTVDRWLAKANDQVFAGSGLKRITLYITWPGFEHIDWNRSIDLVGGSITRAELANVISQNFARFVEKAQYQPSSVSDWPLGPNAIRFEHLVLVSIYNIHADAYQVDVAVDPYA</sequence>
<evidence type="ECO:0000256" key="1">
    <source>
        <dbReference type="SAM" id="MobiDB-lite"/>
    </source>
</evidence>
<evidence type="ECO:0000313" key="2">
    <source>
        <dbReference type="EMBL" id="KAK7453482.1"/>
    </source>
</evidence>
<accession>A0ABR1JD08</accession>
<evidence type="ECO:0000313" key="3">
    <source>
        <dbReference type="Proteomes" id="UP001498398"/>
    </source>
</evidence>
<reference evidence="2 3" key="1">
    <citation type="submission" date="2024-01" db="EMBL/GenBank/DDBJ databases">
        <title>A draft genome for the cacao thread blight pathogen Marasmiellus scandens.</title>
        <authorList>
            <person name="Baruah I.K."/>
            <person name="Leung J."/>
            <person name="Bukari Y."/>
            <person name="Amoako-Attah I."/>
            <person name="Meinhardt L.W."/>
            <person name="Bailey B.A."/>
            <person name="Cohen S.P."/>
        </authorList>
    </citation>
    <scope>NUCLEOTIDE SEQUENCE [LARGE SCALE GENOMIC DNA]</scope>
    <source>
        <strain evidence="2 3">GH-19</strain>
    </source>
</reference>
<dbReference type="Proteomes" id="UP001498398">
    <property type="component" value="Unassembled WGS sequence"/>
</dbReference>
<name>A0ABR1JD08_9AGAR</name>
<organism evidence="2 3">
    <name type="scientific">Marasmiellus scandens</name>
    <dbReference type="NCBI Taxonomy" id="2682957"/>
    <lineage>
        <taxon>Eukaryota</taxon>
        <taxon>Fungi</taxon>
        <taxon>Dikarya</taxon>
        <taxon>Basidiomycota</taxon>
        <taxon>Agaricomycotina</taxon>
        <taxon>Agaricomycetes</taxon>
        <taxon>Agaricomycetidae</taxon>
        <taxon>Agaricales</taxon>
        <taxon>Marasmiineae</taxon>
        <taxon>Omphalotaceae</taxon>
        <taxon>Marasmiellus</taxon>
    </lineage>
</organism>
<protein>
    <submittedName>
        <fullName evidence="2">Uncharacterized protein</fullName>
    </submittedName>
</protein>
<comment type="caution">
    <text evidence="2">The sequence shown here is derived from an EMBL/GenBank/DDBJ whole genome shotgun (WGS) entry which is preliminary data.</text>
</comment>